<name>A0A078HN27_BRANA</name>
<sequence length="103" mass="11673">MDDAVVCICNPLNGKLFLVRMQFPPNSKTMHVVLSKKSTVLTHPVSENQKPTSPLNAFTPETHEIGARPVDTHPPYAHCSRRRKQRLSTFTWAEGKDIELSKY</sequence>
<dbReference type="Gramene" id="CDY38769">
    <property type="protein sequence ID" value="CDY38769"/>
    <property type="gene ID" value="GSBRNA2T00066564001"/>
</dbReference>
<organism evidence="1 2">
    <name type="scientific">Brassica napus</name>
    <name type="common">Rape</name>
    <dbReference type="NCBI Taxonomy" id="3708"/>
    <lineage>
        <taxon>Eukaryota</taxon>
        <taxon>Viridiplantae</taxon>
        <taxon>Streptophyta</taxon>
        <taxon>Embryophyta</taxon>
        <taxon>Tracheophyta</taxon>
        <taxon>Spermatophyta</taxon>
        <taxon>Magnoliopsida</taxon>
        <taxon>eudicotyledons</taxon>
        <taxon>Gunneridae</taxon>
        <taxon>Pentapetalae</taxon>
        <taxon>rosids</taxon>
        <taxon>malvids</taxon>
        <taxon>Brassicales</taxon>
        <taxon>Brassicaceae</taxon>
        <taxon>Brassiceae</taxon>
        <taxon>Brassica</taxon>
    </lineage>
</organism>
<dbReference type="EMBL" id="LK032432">
    <property type="protein sequence ID" value="CDY38769.1"/>
    <property type="molecule type" value="Genomic_DNA"/>
</dbReference>
<proteinExistence type="predicted"/>
<dbReference type="AlphaFoldDB" id="A0A078HN27"/>
<gene>
    <name evidence="1" type="primary">BnaA07g28410D</name>
    <name evidence="1" type="ORF">GSBRNA2T00066564001</name>
</gene>
<protein>
    <submittedName>
        <fullName evidence="1">BnaA07g28410D protein</fullName>
    </submittedName>
</protein>
<evidence type="ECO:0000313" key="1">
    <source>
        <dbReference type="EMBL" id="CDY38769.1"/>
    </source>
</evidence>
<dbReference type="PaxDb" id="3708-A0A078HN27"/>
<reference evidence="1 2" key="1">
    <citation type="journal article" date="2014" name="Science">
        <title>Plant genetics. Early allopolyploid evolution in the post-Neolithic Brassica napus oilseed genome.</title>
        <authorList>
            <person name="Chalhoub B."/>
            <person name="Denoeud F."/>
            <person name="Liu S."/>
            <person name="Parkin I.A."/>
            <person name="Tang H."/>
            <person name="Wang X."/>
            <person name="Chiquet J."/>
            <person name="Belcram H."/>
            <person name="Tong C."/>
            <person name="Samans B."/>
            <person name="Correa M."/>
            <person name="Da Silva C."/>
            <person name="Just J."/>
            <person name="Falentin C."/>
            <person name="Koh C.S."/>
            <person name="Le Clainche I."/>
            <person name="Bernard M."/>
            <person name="Bento P."/>
            <person name="Noel B."/>
            <person name="Labadie K."/>
            <person name="Alberti A."/>
            <person name="Charles M."/>
            <person name="Arnaud D."/>
            <person name="Guo H."/>
            <person name="Daviaud C."/>
            <person name="Alamery S."/>
            <person name="Jabbari K."/>
            <person name="Zhao M."/>
            <person name="Edger P.P."/>
            <person name="Chelaifa H."/>
            <person name="Tack D."/>
            <person name="Lassalle G."/>
            <person name="Mestiri I."/>
            <person name="Schnel N."/>
            <person name="Le Paslier M.C."/>
            <person name="Fan G."/>
            <person name="Renault V."/>
            <person name="Bayer P.E."/>
            <person name="Golicz A.A."/>
            <person name="Manoli S."/>
            <person name="Lee T.H."/>
            <person name="Thi V.H."/>
            <person name="Chalabi S."/>
            <person name="Hu Q."/>
            <person name="Fan C."/>
            <person name="Tollenaere R."/>
            <person name="Lu Y."/>
            <person name="Battail C."/>
            <person name="Shen J."/>
            <person name="Sidebottom C.H."/>
            <person name="Wang X."/>
            <person name="Canaguier A."/>
            <person name="Chauveau A."/>
            <person name="Berard A."/>
            <person name="Deniot G."/>
            <person name="Guan M."/>
            <person name="Liu Z."/>
            <person name="Sun F."/>
            <person name="Lim Y.P."/>
            <person name="Lyons E."/>
            <person name="Town C.D."/>
            <person name="Bancroft I."/>
            <person name="Wang X."/>
            <person name="Meng J."/>
            <person name="Ma J."/>
            <person name="Pires J.C."/>
            <person name="King G.J."/>
            <person name="Brunel D."/>
            <person name="Delourme R."/>
            <person name="Renard M."/>
            <person name="Aury J.M."/>
            <person name="Adams K.L."/>
            <person name="Batley J."/>
            <person name="Snowdon R.J."/>
            <person name="Tost J."/>
            <person name="Edwards D."/>
            <person name="Zhou Y."/>
            <person name="Hua W."/>
            <person name="Sharpe A.G."/>
            <person name="Paterson A.H."/>
            <person name="Guan C."/>
            <person name="Wincker P."/>
        </authorList>
    </citation>
    <scope>NUCLEOTIDE SEQUENCE [LARGE SCALE GENOMIC DNA]</scope>
    <source>
        <strain evidence="2">cv. Darmor-bzh</strain>
    </source>
</reference>
<accession>A0A078HN27</accession>
<evidence type="ECO:0000313" key="2">
    <source>
        <dbReference type="Proteomes" id="UP000028999"/>
    </source>
</evidence>
<dbReference type="OMA" id="THPPYAH"/>
<dbReference type="Proteomes" id="UP000028999">
    <property type="component" value="Unassembled WGS sequence"/>
</dbReference>
<keyword evidence="2" id="KW-1185">Reference proteome</keyword>